<comment type="caution">
    <text evidence="2">The sequence shown here is derived from an EMBL/GenBank/DDBJ whole genome shotgun (WGS) entry which is preliminary data.</text>
</comment>
<dbReference type="CDD" id="cd16278">
    <property type="entry name" value="metallo-hydrolase-like_MBL-fold"/>
    <property type="match status" value="1"/>
</dbReference>
<keyword evidence="3" id="KW-1185">Reference proteome</keyword>
<dbReference type="GO" id="GO:0016787">
    <property type="term" value="F:hydrolase activity"/>
    <property type="evidence" value="ECO:0007669"/>
    <property type="project" value="UniProtKB-KW"/>
</dbReference>
<sequence>MTLQHPAYAQLRQVTPTAAVILEKNPSMYSLEGTNTWILRAPGGDECIVVDPGDDDPEHLARVADVGTVVLTLISHRHHDHTGGIDRFFELTGAPVRAVHEEFRRGGGGGLEHDEVIEAAGLTLRVLWTPGHTADSVSFVIEGEGSVLTADTILGRGTTVLDASDGNLRDYLESMRILIGLGPGRTVLPGHGPELPDLQAVAQYYLAHREERLAQVRGALDVLGADADVRAVVEHVYTDVDETLWPAAEQSVRVQLEYLRG</sequence>
<dbReference type="SUPFAM" id="SSF56281">
    <property type="entry name" value="Metallo-hydrolase/oxidoreductase"/>
    <property type="match status" value="1"/>
</dbReference>
<organism evidence="2 3">
    <name type="scientific">Prescottella agglutinans</name>
    <dbReference type="NCBI Taxonomy" id="1644129"/>
    <lineage>
        <taxon>Bacteria</taxon>
        <taxon>Bacillati</taxon>
        <taxon>Actinomycetota</taxon>
        <taxon>Actinomycetes</taxon>
        <taxon>Mycobacteriales</taxon>
        <taxon>Nocardiaceae</taxon>
        <taxon>Prescottella</taxon>
    </lineage>
</organism>
<dbReference type="Proteomes" id="UP000286208">
    <property type="component" value="Unassembled WGS sequence"/>
</dbReference>
<dbReference type="OrthoDB" id="9788263at2"/>
<keyword evidence="2" id="KW-0378">Hydrolase</keyword>
<dbReference type="InterPro" id="IPR036866">
    <property type="entry name" value="RibonucZ/Hydroxyglut_hydro"/>
</dbReference>
<gene>
    <name evidence="2" type="ORF">EGT67_16860</name>
</gene>
<evidence type="ECO:0000313" key="2">
    <source>
        <dbReference type="EMBL" id="RVW08645.1"/>
    </source>
</evidence>
<dbReference type="PANTHER" id="PTHR23131">
    <property type="entry name" value="ENDORIBONUCLEASE LACTB2"/>
    <property type="match status" value="1"/>
</dbReference>
<name>A0A3S3AU98_9NOCA</name>
<dbReference type="InterPro" id="IPR050662">
    <property type="entry name" value="Sec-metab_biosynth-thioest"/>
</dbReference>
<evidence type="ECO:0000259" key="1">
    <source>
        <dbReference type="SMART" id="SM00849"/>
    </source>
</evidence>
<dbReference type="Pfam" id="PF00753">
    <property type="entry name" value="Lactamase_B"/>
    <property type="match status" value="1"/>
</dbReference>
<dbReference type="Gene3D" id="3.60.15.10">
    <property type="entry name" value="Ribonuclease Z/Hydroxyacylglutathione hydrolase-like"/>
    <property type="match status" value="1"/>
</dbReference>
<evidence type="ECO:0000313" key="3">
    <source>
        <dbReference type="Proteomes" id="UP000286208"/>
    </source>
</evidence>
<reference evidence="2 3" key="1">
    <citation type="submission" date="2018-11" db="EMBL/GenBank/DDBJ databases">
        <title>Rhodococcus spongicola sp. nov. and Rhodococcus xishaensis sp. nov. from marine sponges.</title>
        <authorList>
            <person name="Li L."/>
            <person name="Lin H.W."/>
        </authorList>
    </citation>
    <scope>NUCLEOTIDE SEQUENCE [LARGE SCALE GENOMIC DNA]</scope>
    <source>
        <strain evidence="2 3">CCTCC AB2014297</strain>
    </source>
</reference>
<proteinExistence type="predicted"/>
<dbReference type="InterPro" id="IPR036388">
    <property type="entry name" value="WH-like_DNA-bd_sf"/>
</dbReference>
<dbReference type="InterPro" id="IPR041516">
    <property type="entry name" value="LACTB2_WH"/>
</dbReference>
<dbReference type="PANTHER" id="PTHR23131:SF0">
    <property type="entry name" value="ENDORIBONUCLEASE LACTB2"/>
    <property type="match status" value="1"/>
</dbReference>
<accession>A0A3S3AU98</accession>
<dbReference type="AlphaFoldDB" id="A0A3S3AU98"/>
<dbReference type="SMART" id="SM00849">
    <property type="entry name" value="Lactamase_B"/>
    <property type="match status" value="1"/>
</dbReference>
<protein>
    <submittedName>
        <fullName evidence="2">MBL fold metallo-hydrolase</fullName>
    </submittedName>
</protein>
<dbReference type="EMBL" id="RKLP01000008">
    <property type="protein sequence ID" value="RVW08645.1"/>
    <property type="molecule type" value="Genomic_DNA"/>
</dbReference>
<dbReference type="Pfam" id="PF17778">
    <property type="entry name" value="WHD_BLACT"/>
    <property type="match status" value="1"/>
</dbReference>
<dbReference type="InterPro" id="IPR001279">
    <property type="entry name" value="Metallo-B-lactamas"/>
</dbReference>
<feature type="domain" description="Metallo-beta-lactamase" evidence="1">
    <location>
        <begin position="33"/>
        <end position="191"/>
    </location>
</feature>
<dbReference type="Gene3D" id="1.10.10.10">
    <property type="entry name" value="Winged helix-like DNA-binding domain superfamily/Winged helix DNA-binding domain"/>
    <property type="match status" value="1"/>
</dbReference>
<dbReference type="RefSeq" id="WP_127917222.1">
    <property type="nucleotide sequence ID" value="NZ_RKLP01000008.1"/>
</dbReference>